<dbReference type="EMBL" id="CAWUFR010000469">
    <property type="protein sequence ID" value="CAK6978237.1"/>
    <property type="molecule type" value="Genomic_DNA"/>
</dbReference>
<gene>
    <name evidence="2" type="ORF">FSCOSCO3_A008689</name>
</gene>
<evidence type="ECO:0000313" key="3">
    <source>
        <dbReference type="Proteomes" id="UP001314229"/>
    </source>
</evidence>
<feature type="non-terminal residue" evidence="2">
    <location>
        <position position="65"/>
    </location>
</feature>
<sequence>MDPQEEARYLTHWRKLTRRPAQVDVTGEEQETTRSAEEQTSGVEEERGAHEHQREDQAANQAGGE</sequence>
<name>A0AAV1Q1E2_SCOSC</name>
<comment type="caution">
    <text evidence="2">The sequence shown here is derived from an EMBL/GenBank/DDBJ whole genome shotgun (WGS) entry which is preliminary data.</text>
</comment>
<feature type="region of interest" description="Disordered" evidence="1">
    <location>
        <begin position="17"/>
        <end position="65"/>
    </location>
</feature>
<organism evidence="2 3">
    <name type="scientific">Scomber scombrus</name>
    <name type="common">Atlantic mackerel</name>
    <name type="synonym">Scomber vernalis</name>
    <dbReference type="NCBI Taxonomy" id="13677"/>
    <lineage>
        <taxon>Eukaryota</taxon>
        <taxon>Metazoa</taxon>
        <taxon>Chordata</taxon>
        <taxon>Craniata</taxon>
        <taxon>Vertebrata</taxon>
        <taxon>Euteleostomi</taxon>
        <taxon>Actinopterygii</taxon>
        <taxon>Neopterygii</taxon>
        <taxon>Teleostei</taxon>
        <taxon>Neoteleostei</taxon>
        <taxon>Acanthomorphata</taxon>
        <taxon>Pelagiaria</taxon>
        <taxon>Scombriformes</taxon>
        <taxon>Scombridae</taxon>
        <taxon>Scomber</taxon>
    </lineage>
</organism>
<feature type="compositionally biased region" description="Basic and acidic residues" evidence="1">
    <location>
        <begin position="44"/>
        <end position="57"/>
    </location>
</feature>
<accession>A0AAV1Q1E2</accession>
<evidence type="ECO:0000256" key="1">
    <source>
        <dbReference type="SAM" id="MobiDB-lite"/>
    </source>
</evidence>
<dbReference type="AlphaFoldDB" id="A0AAV1Q1E2"/>
<protein>
    <submittedName>
        <fullName evidence="2">Uncharacterized protein</fullName>
    </submittedName>
</protein>
<keyword evidence="3" id="KW-1185">Reference proteome</keyword>
<proteinExistence type="predicted"/>
<reference evidence="2 3" key="1">
    <citation type="submission" date="2024-01" db="EMBL/GenBank/DDBJ databases">
        <authorList>
            <person name="Alioto T."/>
            <person name="Alioto T."/>
            <person name="Gomez Garrido J."/>
        </authorList>
    </citation>
    <scope>NUCLEOTIDE SEQUENCE [LARGE SCALE GENOMIC DNA]</scope>
</reference>
<evidence type="ECO:0000313" key="2">
    <source>
        <dbReference type="EMBL" id="CAK6978237.1"/>
    </source>
</evidence>
<dbReference type="Proteomes" id="UP001314229">
    <property type="component" value="Unassembled WGS sequence"/>
</dbReference>